<dbReference type="FunFam" id="3.40.50.300:FF:000855">
    <property type="entry name" value="Guanylate kinase"/>
    <property type="match status" value="1"/>
</dbReference>
<keyword evidence="8 13" id="KW-0547">Nucleotide-binding</keyword>
<dbReference type="STRING" id="1121476.SAMN02745751_00935"/>
<sequence>MTKGLLIVVSGPSGAGKGTLCKELIRRNNEIELSISCTTRDPRGKEVDGVNYYFISTEEFESRIENNDFLEYAQVYGNYYGTPKWKVLELIDKGVDVILEIDIQGALKVKEEYPDGVFVFVLPPSLQELKERITSRGTDSKDAIIKRMDCAYEELSYAFKYDYAIVNDYVESAVDKIEAIITAEENKANRQKQTINSIREN</sequence>
<comment type="subcellular location">
    <subcellularLocation>
        <location evidence="2 13">Cytoplasm</location>
    </subcellularLocation>
</comment>
<accession>A0A1M6DJ57</accession>
<dbReference type="InterPro" id="IPR008144">
    <property type="entry name" value="Guanylate_kin-like_dom"/>
</dbReference>
<dbReference type="SUPFAM" id="SSF52540">
    <property type="entry name" value="P-loop containing nucleoside triphosphate hydrolases"/>
    <property type="match status" value="1"/>
</dbReference>
<keyword evidence="9 13" id="KW-0418">Kinase</keyword>
<dbReference type="SMART" id="SM00072">
    <property type="entry name" value="GuKc"/>
    <property type="match status" value="1"/>
</dbReference>
<reference evidence="16 17" key="1">
    <citation type="submission" date="2016-11" db="EMBL/GenBank/DDBJ databases">
        <authorList>
            <person name="Jaros S."/>
            <person name="Januszkiewicz K."/>
            <person name="Wedrychowicz H."/>
        </authorList>
    </citation>
    <scope>NUCLEOTIDE SEQUENCE [LARGE SCALE GENOMIC DNA]</scope>
    <source>
        <strain evidence="16 17">DSM 17477</strain>
    </source>
</reference>
<evidence type="ECO:0000256" key="3">
    <source>
        <dbReference type="ARBA" id="ARBA00005790"/>
    </source>
</evidence>
<comment type="function">
    <text evidence="1 13">Essential for recycling GMP and indirectly, cGMP.</text>
</comment>
<dbReference type="Proteomes" id="UP000184052">
    <property type="component" value="Unassembled WGS sequence"/>
</dbReference>
<evidence type="ECO:0000256" key="12">
    <source>
        <dbReference type="ARBA" id="ARBA00048594"/>
    </source>
</evidence>
<dbReference type="NCBIfam" id="TIGR03263">
    <property type="entry name" value="guanyl_kin"/>
    <property type="match status" value="1"/>
</dbReference>
<dbReference type="InterPro" id="IPR017665">
    <property type="entry name" value="Guanylate_kinase"/>
</dbReference>
<evidence type="ECO:0000256" key="11">
    <source>
        <dbReference type="ARBA" id="ARBA00030128"/>
    </source>
</evidence>
<dbReference type="GO" id="GO:0004385">
    <property type="term" value="F:GMP kinase activity"/>
    <property type="evidence" value="ECO:0007669"/>
    <property type="project" value="UniProtKB-UniRule"/>
</dbReference>
<evidence type="ECO:0000313" key="17">
    <source>
        <dbReference type="Proteomes" id="UP000184052"/>
    </source>
</evidence>
<keyword evidence="17" id="KW-1185">Reference proteome</keyword>
<dbReference type="PANTHER" id="PTHR23117:SF13">
    <property type="entry name" value="GUANYLATE KINASE"/>
    <property type="match status" value="1"/>
</dbReference>
<dbReference type="InterPro" id="IPR027417">
    <property type="entry name" value="P-loop_NTPase"/>
</dbReference>
<evidence type="ECO:0000256" key="9">
    <source>
        <dbReference type="ARBA" id="ARBA00022777"/>
    </source>
</evidence>
<dbReference type="PROSITE" id="PS00856">
    <property type="entry name" value="GUANYLATE_KINASE_1"/>
    <property type="match status" value="1"/>
</dbReference>
<dbReference type="EMBL" id="FQZL01000006">
    <property type="protein sequence ID" value="SHI73222.1"/>
    <property type="molecule type" value="Genomic_DNA"/>
</dbReference>
<dbReference type="PROSITE" id="PS50052">
    <property type="entry name" value="GUANYLATE_KINASE_2"/>
    <property type="match status" value="1"/>
</dbReference>
<dbReference type="Pfam" id="PF00625">
    <property type="entry name" value="Guanylate_kin"/>
    <property type="match status" value="1"/>
</dbReference>
<gene>
    <name evidence="13" type="primary">gmk</name>
    <name evidence="16" type="ORF">SAMN02745751_00935</name>
</gene>
<dbReference type="InterPro" id="IPR008145">
    <property type="entry name" value="GK/Ca_channel_bsu"/>
</dbReference>
<comment type="similarity">
    <text evidence="3 13">Belongs to the guanylate kinase family.</text>
</comment>
<evidence type="ECO:0000256" key="14">
    <source>
        <dbReference type="SAM" id="Coils"/>
    </source>
</evidence>
<dbReference type="AlphaFoldDB" id="A0A1M6DJ57"/>
<evidence type="ECO:0000256" key="7">
    <source>
        <dbReference type="ARBA" id="ARBA00022679"/>
    </source>
</evidence>
<evidence type="ECO:0000259" key="15">
    <source>
        <dbReference type="PROSITE" id="PS50052"/>
    </source>
</evidence>
<dbReference type="InterPro" id="IPR020590">
    <property type="entry name" value="Guanylate_kinase_CS"/>
</dbReference>
<dbReference type="Gene3D" id="3.30.63.10">
    <property type="entry name" value="Guanylate Kinase phosphate binding domain"/>
    <property type="match status" value="1"/>
</dbReference>
<dbReference type="RefSeq" id="WP_073047895.1">
    <property type="nucleotide sequence ID" value="NZ_FQZL01000006.1"/>
</dbReference>
<keyword evidence="10 13" id="KW-0067">ATP-binding</keyword>
<evidence type="ECO:0000313" key="16">
    <source>
        <dbReference type="EMBL" id="SHI73222.1"/>
    </source>
</evidence>
<dbReference type="PANTHER" id="PTHR23117">
    <property type="entry name" value="GUANYLATE KINASE-RELATED"/>
    <property type="match status" value="1"/>
</dbReference>
<keyword evidence="14" id="KW-0175">Coiled coil</keyword>
<dbReference type="GO" id="GO:0005829">
    <property type="term" value="C:cytosol"/>
    <property type="evidence" value="ECO:0007669"/>
    <property type="project" value="TreeGrafter"/>
</dbReference>
<evidence type="ECO:0000256" key="2">
    <source>
        <dbReference type="ARBA" id="ARBA00004496"/>
    </source>
</evidence>
<dbReference type="HAMAP" id="MF_00328">
    <property type="entry name" value="Guanylate_kinase"/>
    <property type="match status" value="1"/>
</dbReference>
<dbReference type="OrthoDB" id="9808150at2"/>
<proteinExistence type="inferred from homology"/>
<evidence type="ECO:0000256" key="10">
    <source>
        <dbReference type="ARBA" id="ARBA00022840"/>
    </source>
</evidence>
<protein>
    <recommendedName>
        <fullName evidence="5 13">Guanylate kinase</fullName>
        <ecNumber evidence="4 13">2.7.4.8</ecNumber>
    </recommendedName>
    <alternativeName>
        <fullName evidence="11 13">GMP kinase</fullName>
    </alternativeName>
</protein>
<evidence type="ECO:0000256" key="6">
    <source>
        <dbReference type="ARBA" id="ARBA00022490"/>
    </source>
</evidence>
<dbReference type="GO" id="GO:0005524">
    <property type="term" value="F:ATP binding"/>
    <property type="evidence" value="ECO:0007669"/>
    <property type="project" value="UniProtKB-UniRule"/>
</dbReference>
<dbReference type="FunFam" id="3.30.63.10:FF:000005">
    <property type="entry name" value="Guanylate kinase"/>
    <property type="match status" value="1"/>
</dbReference>
<name>A0A1M6DJ57_9FIRM</name>
<organism evidence="16 17">
    <name type="scientific">Dethiosulfatibacter aminovorans DSM 17477</name>
    <dbReference type="NCBI Taxonomy" id="1121476"/>
    <lineage>
        <taxon>Bacteria</taxon>
        <taxon>Bacillati</taxon>
        <taxon>Bacillota</taxon>
        <taxon>Tissierellia</taxon>
        <taxon>Dethiosulfatibacter</taxon>
    </lineage>
</organism>
<evidence type="ECO:0000256" key="4">
    <source>
        <dbReference type="ARBA" id="ARBA00012961"/>
    </source>
</evidence>
<dbReference type="CDD" id="cd00071">
    <property type="entry name" value="GMPK"/>
    <property type="match status" value="1"/>
</dbReference>
<feature type="binding site" evidence="13">
    <location>
        <begin position="11"/>
        <end position="18"/>
    </location>
    <ligand>
        <name>ATP</name>
        <dbReference type="ChEBI" id="CHEBI:30616"/>
    </ligand>
</feature>
<keyword evidence="6 13" id="KW-0963">Cytoplasm</keyword>
<feature type="coiled-coil region" evidence="14">
    <location>
        <begin position="174"/>
        <end position="201"/>
    </location>
</feature>
<comment type="catalytic activity">
    <reaction evidence="12 13">
        <text>GMP + ATP = GDP + ADP</text>
        <dbReference type="Rhea" id="RHEA:20780"/>
        <dbReference type="ChEBI" id="CHEBI:30616"/>
        <dbReference type="ChEBI" id="CHEBI:58115"/>
        <dbReference type="ChEBI" id="CHEBI:58189"/>
        <dbReference type="ChEBI" id="CHEBI:456216"/>
        <dbReference type="EC" id="2.7.4.8"/>
    </reaction>
</comment>
<evidence type="ECO:0000256" key="13">
    <source>
        <dbReference type="HAMAP-Rule" id="MF_00328"/>
    </source>
</evidence>
<feature type="domain" description="Guanylate kinase-like" evidence="15">
    <location>
        <begin position="4"/>
        <end position="182"/>
    </location>
</feature>
<evidence type="ECO:0000256" key="1">
    <source>
        <dbReference type="ARBA" id="ARBA00003531"/>
    </source>
</evidence>
<evidence type="ECO:0000256" key="5">
    <source>
        <dbReference type="ARBA" id="ARBA00016296"/>
    </source>
</evidence>
<keyword evidence="7 13" id="KW-0808">Transferase</keyword>
<dbReference type="EC" id="2.7.4.8" evidence="4 13"/>
<evidence type="ECO:0000256" key="8">
    <source>
        <dbReference type="ARBA" id="ARBA00022741"/>
    </source>
</evidence>
<dbReference type="Gene3D" id="3.40.50.300">
    <property type="entry name" value="P-loop containing nucleotide triphosphate hydrolases"/>
    <property type="match status" value="2"/>
</dbReference>